<feature type="chain" id="PRO_5024480699" evidence="2">
    <location>
        <begin position="24"/>
        <end position="428"/>
    </location>
</feature>
<dbReference type="Gene3D" id="2.40.160.180">
    <property type="entry name" value="Carbohydrate-selective porin OprB"/>
    <property type="match status" value="1"/>
</dbReference>
<dbReference type="PANTHER" id="PTHR37944">
    <property type="entry name" value="PORIN B"/>
    <property type="match status" value="1"/>
</dbReference>
<name>A0A5M9N4K9_9VIBR</name>
<proteinExistence type="inferred from homology"/>
<comment type="caution">
    <text evidence="3">The sequence shown here is derived from an EMBL/GenBank/DDBJ whole genome shotgun (WGS) entry which is preliminary data.</text>
</comment>
<dbReference type="InterPro" id="IPR038673">
    <property type="entry name" value="OprB_sf"/>
</dbReference>
<dbReference type="InterPro" id="IPR007049">
    <property type="entry name" value="Carb-sel_porin_OprB"/>
</dbReference>
<evidence type="ECO:0000256" key="1">
    <source>
        <dbReference type="ARBA" id="ARBA00008769"/>
    </source>
</evidence>
<dbReference type="GO" id="GO:0016020">
    <property type="term" value="C:membrane"/>
    <property type="evidence" value="ECO:0007669"/>
    <property type="project" value="InterPro"/>
</dbReference>
<dbReference type="InterPro" id="IPR052932">
    <property type="entry name" value="OprB_Porin"/>
</dbReference>
<accession>A0A5M9N4K9</accession>
<dbReference type="GO" id="GO:0015288">
    <property type="term" value="F:porin activity"/>
    <property type="evidence" value="ECO:0007669"/>
    <property type="project" value="InterPro"/>
</dbReference>
<dbReference type="OrthoDB" id="236886at2"/>
<dbReference type="Pfam" id="PF04966">
    <property type="entry name" value="OprB"/>
    <property type="match status" value="1"/>
</dbReference>
<sequence>MNSRLSKTSIAVFLAYSSLTNVAYGANFEGPDSVENTIAEQKAQKKSWRESLADSGITFGADYNVLGLASNNGSMGNDVEASSGVARFYGSWNLVGKETGNTGGIVWKVEHRHAYSDSAPKNLAFIDDTDRLFNNGTKEGLGYVGMIGSAFSDQGFRVTNLHWKQKFNGGKTSVIAGWQDVTDYVDTYALASPWSGFSNLAFSTGAGAMGLPDDGVLALSAGHMLTDNYYVIAGIADANGKSDDIFDGFNTLFDESDFFTTLELGWTASQDQIFTDNFHITAWHFDGGTRHSLSDATGGGESGKGINFSWSQFVTPQVMPFVRGGFSDGDVALYERSLSVGVGYFGLGSEKNNLGFAVNWSEINEYALKGISTGVYGNDGEQFTAELYYNMQLNDFIQVTPDIQYIKDPAFSNESSALVFGIRARVFI</sequence>
<dbReference type="AlphaFoldDB" id="A0A5M9N4K9"/>
<keyword evidence="2" id="KW-0732">Signal</keyword>
<protein>
    <submittedName>
        <fullName evidence="3">Carbohydrate porin</fullName>
    </submittedName>
</protein>
<dbReference type="RefSeq" id="WP_086712100.1">
    <property type="nucleotide sequence ID" value="NZ_AP025493.1"/>
</dbReference>
<reference evidence="3 4" key="1">
    <citation type="submission" date="2019-09" db="EMBL/GenBank/DDBJ databases">
        <title>Draft genome sequence of various Type strains from the CCUG.</title>
        <authorList>
            <person name="Pineiro-Iglesias B."/>
            <person name="Tunovic T."/>
            <person name="Unosson C."/>
            <person name="Inganas E."/>
            <person name="Ohlen M."/>
            <person name="Cardew S."/>
            <person name="Jensie-Markopoulos S."/>
            <person name="Salva-Serra F."/>
            <person name="Jaen-Luchoro D."/>
            <person name="Karlsson R."/>
            <person name="Svensson-Stadler L."/>
            <person name="Chun J."/>
            <person name="Moore E."/>
        </authorList>
    </citation>
    <scope>NUCLEOTIDE SEQUENCE [LARGE SCALE GENOMIC DNA]</scope>
    <source>
        <strain evidence="3 4">CCUG 56969T</strain>
    </source>
</reference>
<dbReference type="Proteomes" id="UP000322521">
    <property type="component" value="Unassembled WGS sequence"/>
</dbReference>
<organism evidence="3 4">
    <name type="scientific">Vibrio gigantis</name>
    <dbReference type="NCBI Taxonomy" id="296199"/>
    <lineage>
        <taxon>Bacteria</taxon>
        <taxon>Pseudomonadati</taxon>
        <taxon>Pseudomonadota</taxon>
        <taxon>Gammaproteobacteria</taxon>
        <taxon>Vibrionales</taxon>
        <taxon>Vibrionaceae</taxon>
        <taxon>Vibrio</taxon>
    </lineage>
</organism>
<keyword evidence="4" id="KW-1185">Reference proteome</keyword>
<gene>
    <name evidence="3" type="ORF">F4W18_22280</name>
</gene>
<evidence type="ECO:0000313" key="4">
    <source>
        <dbReference type="Proteomes" id="UP000322521"/>
    </source>
</evidence>
<dbReference type="PANTHER" id="PTHR37944:SF1">
    <property type="entry name" value="PORIN B"/>
    <property type="match status" value="1"/>
</dbReference>
<feature type="signal peptide" evidence="2">
    <location>
        <begin position="1"/>
        <end position="23"/>
    </location>
</feature>
<dbReference type="GO" id="GO:0008643">
    <property type="term" value="P:carbohydrate transport"/>
    <property type="evidence" value="ECO:0007669"/>
    <property type="project" value="InterPro"/>
</dbReference>
<comment type="similarity">
    <text evidence="1 2">Belongs to the OprB family.</text>
</comment>
<dbReference type="EMBL" id="VXJS01000017">
    <property type="protein sequence ID" value="KAA8666672.1"/>
    <property type="molecule type" value="Genomic_DNA"/>
</dbReference>
<evidence type="ECO:0000256" key="2">
    <source>
        <dbReference type="RuleBase" id="RU363072"/>
    </source>
</evidence>
<evidence type="ECO:0000313" key="3">
    <source>
        <dbReference type="EMBL" id="KAA8666672.1"/>
    </source>
</evidence>